<keyword evidence="9" id="KW-1185">Reference proteome</keyword>
<evidence type="ECO:0000256" key="3">
    <source>
        <dbReference type="HAMAP-Rule" id="MF_00099"/>
    </source>
</evidence>
<comment type="catalytic activity">
    <reaction evidence="3">
        <text>L-glutaminyl-[protein] + H2O = L-glutamyl-[protein] + NH4(+)</text>
        <dbReference type="Rhea" id="RHEA:16441"/>
        <dbReference type="Rhea" id="RHEA-COMP:10207"/>
        <dbReference type="Rhea" id="RHEA-COMP:10208"/>
        <dbReference type="ChEBI" id="CHEBI:15377"/>
        <dbReference type="ChEBI" id="CHEBI:28938"/>
        <dbReference type="ChEBI" id="CHEBI:29973"/>
        <dbReference type="ChEBI" id="CHEBI:30011"/>
        <dbReference type="EC" id="3.5.1.44"/>
    </reaction>
</comment>
<feature type="domain" description="Response regulatory" evidence="6">
    <location>
        <begin position="6"/>
        <end position="122"/>
    </location>
</feature>
<comment type="subcellular location">
    <subcellularLocation>
        <location evidence="3">Cytoplasm</location>
    </subcellularLocation>
</comment>
<dbReference type="EC" id="3.1.1.61" evidence="3"/>
<dbReference type="PIRSF" id="PIRSF000876">
    <property type="entry name" value="RR_chemtxs_CheB"/>
    <property type="match status" value="1"/>
</dbReference>
<dbReference type="Pfam" id="PF00072">
    <property type="entry name" value="Response_reg"/>
    <property type="match status" value="1"/>
</dbReference>
<proteinExistence type="inferred from homology"/>
<dbReference type="EMBL" id="QMFY01000005">
    <property type="protein sequence ID" value="RAW01016.1"/>
    <property type="molecule type" value="Genomic_DNA"/>
</dbReference>
<dbReference type="PANTHER" id="PTHR42872:SF3">
    <property type="entry name" value="PROTEIN-GLUTAMATE METHYLESTERASE_PROTEIN-GLUTAMINE GLUTAMINASE 1"/>
    <property type="match status" value="1"/>
</dbReference>
<keyword evidence="3 4" id="KW-0145">Chemotaxis</keyword>
<dbReference type="InterPro" id="IPR011006">
    <property type="entry name" value="CheY-like_superfamily"/>
</dbReference>
<dbReference type="NCBIfam" id="NF001965">
    <property type="entry name" value="PRK00742.1"/>
    <property type="match status" value="1"/>
</dbReference>
<dbReference type="Proteomes" id="UP000251889">
    <property type="component" value="Unassembled WGS sequence"/>
</dbReference>
<dbReference type="CDD" id="cd17541">
    <property type="entry name" value="REC_CheB-like"/>
    <property type="match status" value="1"/>
</dbReference>
<dbReference type="Gene3D" id="3.40.50.2300">
    <property type="match status" value="1"/>
</dbReference>
<dbReference type="SUPFAM" id="SSF52172">
    <property type="entry name" value="CheY-like"/>
    <property type="match status" value="1"/>
</dbReference>
<feature type="modified residue" description="4-aspartylphosphate" evidence="3 5">
    <location>
        <position position="57"/>
    </location>
</feature>
<keyword evidence="3 5" id="KW-0597">Phosphoprotein</keyword>
<accession>A0A364Y2M9</accession>
<keyword evidence="3" id="KW-0963">Cytoplasm</keyword>
<name>A0A364Y2M9_9BACT</name>
<evidence type="ECO:0000256" key="5">
    <source>
        <dbReference type="PROSITE-ProRule" id="PRU00169"/>
    </source>
</evidence>
<dbReference type="GO" id="GO:0008984">
    <property type="term" value="F:protein-glutamate methylesterase activity"/>
    <property type="evidence" value="ECO:0007669"/>
    <property type="project" value="UniProtKB-UniRule"/>
</dbReference>
<dbReference type="InterPro" id="IPR008248">
    <property type="entry name" value="CheB-like"/>
</dbReference>
<comment type="catalytic activity">
    <reaction evidence="2 3">
        <text>[protein]-L-glutamate 5-O-methyl ester + H2O = L-glutamyl-[protein] + methanol + H(+)</text>
        <dbReference type="Rhea" id="RHEA:23236"/>
        <dbReference type="Rhea" id="RHEA-COMP:10208"/>
        <dbReference type="Rhea" id="RHEA-COMP:10311"/>
        <dbReference type="ChEBI" id="CHEBI:15377"/>
        <dbReference type="ChEBI" id="CHEBI:15378"/>
        <dbReference type="ChEBI" id="CHEBI:17790"/>
        <dbReference type="ChEBI" id="CHEBI:29973"/>
        <dbReference type="ChEBI" id="CHEBI:82795"/>
        <dbReference type="EC" id="3.1.1.61"/>
    </reaction>
</comment>
<feature type="active site" evidence="3 4">
    <location>
        <position position="164"/>
    </location>
</feature>
<feature type="active site" evidence="3 4">
    <location>
        <position position="191"/>
    </location>
</feature>
<dbReference type="GO" id="GO:0005737">
    <property type="term" value="C:cytoplasm"/>
    <property type="evidence" value="ECO:0007669"/>
    <property type="project" value="UniProtKB-SubCell"/>
</dbReference>
<gene>
    <name evidence="3" type="primary">cheB</name>
    <name evidence="8" type="ORF">DQQ10_12345</name>
</gene>
<dbReference type="SUPFAM" id="SSF52738">
    <property type="entry name" value="Methylesterase CheB, C-terminal domain"/>
    <property type="match status" value="1"/>
</dbReference>
<comment type="similarity">
    <text evidence="3">Belongs to the CheB family.</text>
</comment>
<dbReference type="InterPro" id="IPR001789">
    <property type="entry name" value="Sig_transdc_resp-reg_receiver"/>
</dbReference>
<organism evidence="8 9">
    <name type="scientific">Pseudochryseolinea flava</name>
    <dbReference type="NCBI Taxonomy" id="2059302"/>
    <lineage>
        <taxon>Bacteria</taxon>
        <taxon>Pseudomonadati</taxon>
        <taxon>Bacteroidota</taxon>
        <taxon>Cytophagia</taxon>
        <taxon>Cytophagales</taxon>
        <taxon>Fulvivirgaceae</taxon>
        <taxon>Pseudochryseolinea</taxon>
    </lineage>
</organism>
<dbReference type="EC" id="3.5.1.44" evidence="3"/>
<dbReference type="PANTHER" id="PTHR42872">
    <property type="entry name" value="PROTEIN-GLUTAMATE METHYLESTERASE/PROTEIN-GLUTAMINE GLUTAMINASE"/>
    <property type="match status" value="1"/>
</dbReference>
<keyword evidence="1 3" id="KW-0378">Hydrolase</keyword>
<dbReference type="GO" id="GO:0050568">
    <property type="term" value="F:protein-glutamine glutaminase activity"/>
    <property type="evidence" value="ECO:0007669"/>
    <property type="project" value="UniProtKB-UniRule"/>
</dbReference>
<dbReference type="AlphaFoldDB" id="A0A364Y2M9"/>
<evidence type="ECO:0000256" key="1">
    <source>
        <dbReference type="ARBA" id="ARBA00022801"/>
    </source>
</evidence>
<dbReference type="GO" id="GO:0000156">
    <property type="term" value="F:phosphorelay response regulator activity"/>
    <property type="evidence" value="ECO:0007669"/>
    <property type="project" value="InterPro"/>
</dbReference>
<feature type="active site" evidence="3 4">
    <location>
        <position position="288"/>
    </location>
</feature>
<dbReference type="Gene3D" id="3.40.50.180">
    <property type="entry name" value="Methylesterase CheB, C-terminal domain"/>
    <property type="match status" value="1"/>
</dbReference>
<evidence type="ECO:0000313" key="9">
    <source>
        <dbReference type="Proteomes" id="UP000251889"/>
    </source>
</evidence>
<dbReference type="HAMAP" id="MF_00099">
    <property type="entry name" value="CheB_chemtxs"/>
    <property type="match status" value="1"/>
</dbReference>
<comment type="domain">
    <text evidence="3">Contains a C-terminal catalytic domain, and an N-terminal region which modulates catalytic activity.</text>
</comment>
<evidence type="ECO:0000313" key="8">
    <source>
        <dbReference type="EMBL" id="RAW01016.1"/>
    </source>
</evidence>
<comment type="function">
    <text evidence="3">Involved in chemotaxis. Part of a chemotaxis signal transduction system that modulates chemotaxis in response to various stimuli. Catalyzes the demethylation of specific methylglutamate residues introduced into the chemoreceptors (methyl-accepting chemotaxis proteins or MCP) by CheR. Also mediates the irreversible deamidation of specific glutamine residues to glutamic acid.</text>
</comment>
<comment type="PTM">
    <text evidence="3">Phosphorylated by CheA. Phosphorylation of the N-terminal regulatory domain activates the methylesterase activity.</text>
</comment>
<dbReference type="CDD" id="cd16432">
    <property type="entry name" value="CheB_Rec"/>
    <property type="match status" value="1"/>
</dbReference>
<protein>
    <recommendedName>
        <fullName evidence="3">Protein-glutamate methylesterase/protein-glutamine glutaminase</fullName>
        <ecNumber evidence="3">3.1.1.61</ecNumber>
        <ecNumber evidence="3">3.5.1.44</ecNumber>
    </recommendedName>
</protein>
<dbReference type="Pfam" id="PF01339">
    <property type="entry name" value="CheB_methylest"/>
    <property type="match status" value="1"/>
</dbReference>
<evidence type="ECO:0000259" key="6">
    <source>
        <dbReference type="PROSITE" id="PS50110"/>
    </source>
</evidence>
<dbReference type="OrthoDB" id="1524092at2"/>
<evidence type="ECO:0000256" key="4">
    <source>
        <dbReference type="PROSITE-ProRule" id="PRU00050"/>
    </source>
</evidence>
<dbReference type="PROSITE" id="PS50122">
    <property type="entry name" value="CHEB"/>
    <property type="match status" value="1"/>
</dbReference>
<reference evidence="8 9" key="1">
    <citation type="submission" date="2018-06" db="EMBL/GenBank/DDBJ databases">
        <title>Chryseolinea flavus sp. nov., a member of the phylum Bacteroidetes isolated from soil.</title>
        <authorList>
            <person name="Li Y."/>
            <person name="Wang J."/>
        </authorList>
    </citation>
    <scope>NUCLEOTIDE SEQUENCE [LARGE SCALE GENOMIC DNA]</scope>
    <source>
        <strain evidence="8 9">SDU1-6</strain>
    </source>
</reference>
<dbReference type="GO" id="GO:0006935">
    <property type="term" value="P:chemotaxis"/>
    <property type="evidence" value="ECO:0007669"/>
    <property type="project" value="UniProtKB-UniRule"/>
</dbReference>
<dbReference type="InterPro" id="IPR000673">
    <property type="entry name" value="Sig_transdc_resp-reg_Me-estase"/>
</dbReference>
<evidence type="ECO:0000259" key="7">
    <source>
        <dbReference type="PROSITE" id="PS50122"/>
    </source>
</evidence>
<dbReference type="PROSITE" id="PS50110">
    <property type="entry name" value="RESPONSE_REGULATORY"/>
    <property type="match status" value="1"/>
</dbReference>
<feature type="domain" description="CheB-type methylesterase" evidence="7">
    <location>
        <begin position="157"/>
        <end position="343"/>
    </location>
</feature>
<dbReference type="InterPro" id="IPR035909">
    <property type="entry name" value="CheB_C"/>
</dbReference>
<evidence type="ECO:0000256" key="2">
    <source>
        <dbReference type="ARBA" id="ARBA00048267"/>
    </source>
</evidence>
<dbReference type="SMART" id="SM00448">
    <property type="entry name" value="REC"/>
    <property type="match status" value="1"/>
</dbReference>
<comment type="caution">
    <text evidence="8">The sequence shown here is derived from an EMBL/GenBank/DDBJ whole genome shotgun (WGS) entry which is preliminary data.</text>
</comment>
<dbReference type="RefSeq" id="WP_112747171.1">
    <property type="nucleotide sequence ID" value="NZ_QMFY01000005.1"/>
</dbReference>
<sequence length="343" mass="37738">MSNRIRTLLIEDSAFMRKVIGDIITSDADIDLVGTAADGKEGSDMFLALKPDVVVTDMVMPEYDGMYVVRSVMENRPVPVILLSSLEKTSQRIFDALQGGAFEFIDKPSDLDLASIKNYRLLELIKEASKTDMSLLVDRQQSLNVSSHTFSDNLHYEIVAIGASTGGPGAIEMIINNLPKNLQVPVVIAQHMPARFLETFAHRLNEHSELSIRLAKKGEMLRGGTIYIAPGEHNIRIERNLDGVPVVGFTTKKYEEFNYPSVNCLFESVAEVYGNKSIGVILTGMGKDGMNGLKKIFQRGGYTIAQDEESSIVYGMPKAAVENGAVKQTVRLKEIAGFIISCL</sequence>